<feature type="region of interest" description="Disordered" evidence="1">
    <location>
        <begin position="514"/>
        <end position="712"/>
    </location>
</feature>
<feature type="compositionally biased region" description="Low complexity" evidence="1">
    <location>
        <begin position="756"/>
        <end position="790"/>
    </location>
</feature>
<evidence type="ECO:0000256" key="3">
    <source>
        <dbReference type="SAM" id="SignalP"/>
    </source>
</evidence>
<feature type="compositionally biased region" description="Low complexity" evidence="1">
    <location>
        <begin position="221"/>
        <end position="239"/>
    </location>
</feature>
<evidence type="ECO:0000313" key="5">
    <source>
        <dbReference type="Proteomes" id="UP000037923"/>
    </source>
</evidence>
<feature type="compositionally biased region" description="Low complexity" evidence="1">
    <location>
        <begin position="1065"/>
        <end position="1080"/>
    </location>
</feature>
<reference evidence="4 5" key="1">
    <citation type="submission" date="2015-07" db="EMBL/GenBank/DDBJ databases">
        <title>High-quality genome of monoxenous trypanosomatid Leptomonas pyrrhocoris.</title>
        <authorList>
            <person name="Flegontov P."/>
            <person name="Butenko A."/>
            <person name="Firsov S."/>
            <person name="Vlcek C."/>
            <person name="Logacheva M.D."/>
            <person name="Field M."/>
            <person name="Filatov D."/>
            <person name="Flegontova O."/>
            <person name="Gerasimov E."/>
            <person name="Jackson A.P."/>
            <person name="Kelly S."/>
            <person name="Opperdoes F."/>
            <person name="O'Reilly A."/>
            <person name="Votypka J."/>
            <person name="Yurchenko V."/>
            <person name="Lukes J."/>
        </authorList>
    </citation>
    <scope>NUCLEOTIDE SEQUENCE [LARGE SCALE GENOMIC DNA]</scope>
    <source>
        <strain evidence="4">H10</strain>
    </source>
</reference>
<proteinExistence type="predicted"/>
<keyword evidence="5" id="KW-1185">Reference proteome</keyword>
<feature type="compositionally biased region" description="Basic and acidic residues" evidence="1">
    <location>
        <begin position="1025"/>
        <end position="1044"/>
    </location>
</feature>
<keyword evidence="3" id="KW-0732">Signal</keyword>
<evidence type="ECO:0000313" key="4">
    <source>
        <dbReference type="EMBL" id="KPA83689.1"/>
    </source>
</evidence>
<organism evidence="4 5">
    <name type="scientific">Leptomonas pyrrhocoris</name>
    <name type="common">Firebug parasite</name>
    <dbReference type="NCBI Taxonomy" id="157538"/>
    <lineage>
        <taxon>Eukaryota</taxon>
        <taxon>Discoba</taxon>
        <taxon>Euglenozoa</taxon>
        <taxon>Kinetoplastea</taxon>
        <taxon>Metakinetoplastina</taxon>
        <taxon>Trypanosomatida</taxon>
        <taxon>Trypanosomatidae</taxon>
        <taxon>Leishmaniinae</taxon>
        <taxon>Leptomonas</taxon>
    </lineage>
</organism>
<accession>A0A0M9G736</accession>
<dbReference type="VEuPathDB" id="TriTrypDB:LpyrH10_03_0960"/>
<feature type="signal peptide" evidence="3">
    <location>
        <begin position="1"/>
        <end position="42"/>
    </location>
</feature>
<feature type="compositionally biased region" description="Basic residues" evidence="1">
    <location>
        <begin position="1221"/>
        <end position="1244"/>
    </location>
</feature>
<gene>
    <name evidence="4" type="ORF">ABB37_01945</name>
</gene>
<feature type="compositionally biased region" description="Low complexity" evidence="1">
    <location>
        <begin position="569"/>
        <end position="584"/>
    </location>
</feature>
<feature type="compositionally biased region" description="Basic residues" evidence="1">
    <location>
        <begin position="204"/>
        <end position="220"/>
    </location>
</feature>
<feature type="region of interest" description="Disordered" evidence="1">
    <location>
        <begin position="1135"/>
        <end position="1244"/>
    </location>
</feature>
<feature type="region of interest" description="Disordered" evidence="1">
    <location>
        <begin position="200"/>
        <end position="253"/>
    </location>
</feature>
<keyword evidence="2" id="KW-1133">Transmembrane helix</keyword>
<dbReference type="GeneID" id="26902240"/>
<feature type="compositionally biased region" description="Polar residues" evidence="1">
    <location>
        <begin position="382"/>
        <end position="392"/>
    </location>
</feature>
<feature type="compositionally biased region" description="Polar residues" evidence="1">
    <location>
        <begin position="1081"/>
        <end position="1094"/>
    </location>
</feature>
<feature type="chain" id="PRO_5005836018" description="Proteophosphoglycan ppg4" evidence="3">
    <location>
        <begin position="43"/>
        <end position="1244"/>
    </location>
</feature>
<feature type="compositionally biased region" description="Low complexity" evidence="1">
    <location>
        <begin position="632"/>
        <end position="648"/>
    </location>
</feature>
<dbReference type="OrthoDB" id="10650124at2759"/>
<name>A0A0M9G736_LEPPY</name>
<feature type="region of interest" description="Disordered" evidence="1">
    <location>
        <begin position="747"/>
        <end position="861"/>
    </location>
</feature>
<dbReference type="Proteomes" id="UP000037923">
    <property type="component" value="Unassembled WGS sequence"/>
</dbReference>
<feature type="compositionally biased region" description="Low complexity" evidence="1">
    <location>
        <begin position="820"/>
        <end position="853"/>
    </location>
</feature>
<feature type="compositionally biased region" description="Basic and acidic residues" evidence="1">
    <location>
        <begin position="598"/>
        <end position="614"/>
    </location>
</feature>
<feature type="compositionally biased region" description="Basic and acidic residues" evidence="1">
    <location>
        <begin position="137"/>
        <end position="151"/>
    </location>
</feature>
<dbReference type="AlphaFoldDB" id="A0A0M9G736"/>
<comment type="caution">
    <text evidence="4">The sequence shown here is derived from an EMBL/GenBank/DDBJ whole genome shotgun (WGS) entry which is preliminary data.</text>
</comment>
<evidence type="ECO:0000256" key="1">
    <source>
        <dbReference type="SAM" id="MobiDB-lite"/>
    </source>
</evidence>
<dbReference type="OMA" id="FWWWLAL"/>
<protein>
    <recommendedName>
        <fullName evidence="6">Proteophosphoglycan ppg4</fullName>
    </recommendedName>
</protein>
<dbReference type="RefSeq" id="XP_015662128.1">
    <property type="nucleotide sequence ID" value="XM_015798650.1"/>
</dbReference>
<feature type="compositionally biased region" description="Low complexity" evidence="1">
    <location>
        <begin position="897"/>
        <end position="927"/>
    </location>
</feature>
<feature type="region of interest" description="Disordered" evidence="1">
    <location>
        <begin position="328"/>
        <end position="348"/>
    </location>
</feature>
<feature type="compositionally biased region" description="Low complexity" evidence="1">
    <location>
        <begin position="394"/>
        <end position="405"/>
    </location>
</feature>
<feature type="compositionally biased region" description="Low complexity" evidence="1">
    <location>
        <begin position="992"/>
        <end position="1024"/>
    </location>
</feature>
<feature type="region of interest" description="Disordered" evidence="1">
    <location>
        <begin position="893"/>
        <end position="1113"/>
    </location>
</feature>
<feature type="region of interest" description="Disordered" evidence="1">
    <location>
        <begin position="376"/>
        <end position="502"/>
    </location>
</feature>
<sequence>MMHRATRFLLFRSSPHPREIPVALLRTYLALCALLAYSCAHAATTTDGGATVADIRGPAGRRHNFWWWLALGVSGLLLLLLMLLLALSWCCCARHSSPPQRRCRCRSKQHENRNGGDDGPSDDALATSPDNFTTRHGSHDTNDEAHQRDGAAEAEVVALSNCATTTRKGNHGDHVAGNDATLPPVEARHHERRRIFLIGAGGSKKAKRSSPPRKHSKQPRSHTAPLAASTVAAPAATWTNKPRTRAPASPITPARPIPFVEHFLPVEHEMSDVTEAPNPFSRAGGRYHEVVEVPSPAAVIAVEATDLTAAGTPLDARVNEAAAVEVPAFTQSPSPPQPRNSPERVVDVPSRRVAQPDVGQDPPSLQHERQRERQLLLAKSPMRSSMKSQDVNRTAETAPTAAAITRGSAKQYFFDSQRKPTPTRPSNTCAPTTVTTITTAASSPLRESPHPASVAQQQQQQQQQWRLKSPRRRSPSTPPSLVPSAALSEGRERPSIGTPYRSHVFSPLRLTGFESEAAPPSKDLSSAQRSDLDEAAEVAVAPIVPSDRPPRYQHPSSKPRVPPLDSTHLAHAATAAQQQQQQRQPHQHRYTSTSSATKRIELFRKGSHKVKEPSPSRAKGRSGSAPAVNGRSPLPVTATPPSLLAAPPGYGSDNSRRTSSTVTKGVPQLFFGKREAPPAHTTSAYQRPPRPESTALHRQTRGSSEEGSRKVRTALPLSAVHVAPTSPASLLLSGSALGAGDAAAAALVGGGGGRAGLSRQSSPSHYGSVASSANGGNSPSRTSLGRLRSSSKVRFVDEDGVSGSTAGGEWRRERDGAGTGVSPSSSAAPGPGNGAAATTPTQSSLVSSSFHGSGAALKGRPQVASVATFVAAKKEALPDLPPVAATAQVVVEQGRRTAVQQAQQQQQQPPFTTPATTVATPTSRTAAGGIVEPPPRHTTGLARQPHASVRASPETVTPPFSTATAAPLEAPPVPSLRATPTAATMPPSSATQRQQQPPSLSLSSPQQSRVAEAPVSSRVRSSIPRVRDDVSPVRAGREDSESVHSEASTMPAGMLPSRSQDWQVSSSAAPSPQTSQQQQPLYSTISPYNSTHRMSPTAATAATTTAASTEASYPRHASGIEVLRITRASGDVQLMPPPASSSTAVSQHRREVDEPRVRMNSTSRFASGQAGGSGVGDKRAPALRRASGGDDAYVVVAGDGPADAPPTRTNADPRGGLSAQHAHHRHSHRFGSTKNGSSRHARAD</sequence>
<feature type="compositionally biased region" description="Polar residues" evidence="1">
    <location>
        <begin position="954"/>
        <end position="964"/>
    </location>
</feature>
<feature type="compositionally biased region" description="Low complexity" evidence="1">
    <location>
        <begin position="428"/>
        <end position="441"/>
    </location>
</feature>
<evidence type="ECO:0008006" key="6">
    <source>
        <dbReference type="Google" id="ProtNLM"/>
    </source>
</evidence>
<keyword evidence="2" id="KW-0472">Membrane</keyword>
<evidence type="ECO:0000256" key="2">
    <source>
        <dbReference type="SAM" id="Phobius"/>
    </source>
</evidence>
<dbReference type="EMBL" id="LGTL01000003">
    <property type="protein sequence ID" value="KPA83689.1"/>
    <property type="molecule type" value="Genomic_DNA"/>
</dbReference>
<feature type="transmembrane region" description="Helical" evidence="2">
    <location>
        <begin position="66"/>
        <end position="92"/>
    </location>
</feature>
<keyword evidence="2" id="KW-0812">Transmembrane</keyword>
<feature type="compositionally biased region" description="Low complexity" evidence="1">
    <location>
        <begin position="1097"/>
        <end position="1109"/>
    </location>
</feature>
<feature type="region of interest" description="Disordered" evidence="1">
    <location>
        <begin position="95"/>
        <end position="152"/>
    </location>
</feature>
<feature type="compositionally biased region" description="Basic and acidic residues" evidence="1">
    <location>
        <begin position="1148"/>
        <end position="1157"/>
    </location>
</feature>